<dbReference type="InterPro" id="IPR001478">
    <property type="entry name" value="PDZ"/>
</dbReference>
<evidence type="ECO:0000256" key="1">
    <source>
        <dbReference type="ARBA" id="ARBA00004370"/>
    </source>
</evidence>
<dbReference type="PANTHER" id="PTHR23119:SF51">
    <property type="entry name" value="DISKS LARGE 1 TUMOR SUPPRESSOR PROTEIN"/>
    <property type="match status" value="1"/>
</dbReference>
<evidence type="ECO:0000313" key="5">
    <source>
        <dbReference type="EMBL" id="GCB74263.1"/>
    </source>
</evidence>
<dbReference type="PROSITE" id="PS50106">
    <property type="entry name" value="PDZ"/>
    <property type="match status" value="1"/>
</dbReference>
<dbReference type="InterPro" id="IPR050614">
    <property type="entry name" value="Synaptic_Scaffolding_LAP-MAGUK"/>
</dbReference>
<dbReference type="GO" id="GO:0043113">
    <property type="term" value="P:receptor clustering"/>
    <property type="evidence" value="ECO:0007669"/>
    <property type="project" value="TreeGrafter"/>
</dbReference>
<dbReference type="SUPFAM" id="SSF50156">
    <property type="entry name" value="PDZ domain-like"/>
    <property type="match status" value="1"/>
</dbReference>
<comment type="subcellular location">
    <subcellularLocation>
        <location evidence="1">Membrane</location>
    </subcellularLocation>
</comment>
<dbReference type="GO" id="GO:0045197">
    <property type="term" value="P:establishment or maintenance of epithelial cell apical/basal polarity"/>
    <property type="evidence" value="ECO:0007669"/>
    <property type="project" value="TreeGrafter"/>
</dbReference>
<evidence type="ECO:0000256" key="3">
    <source>
        <dbReference type="SAM" id="Phobius"/>
    </source>
</evidence>
<organism evidence="5 6">
    <name type="scientific">Scyliorhinus torazame</name>
    <name type="common">Cloudy catshark</name>
    <name type="synonym">Catulus torazame</name>
    <dbReference type="NCBI Taxonomy" id="75743"/>
    <lineage>
        <taxon>Eukaryota</taxon>
        <taxon>Metazoa</taxon>
        <taxon>Chordata</taxon>
        <taxon>Craniata</taxon>
        <taxon>Vertebrata</taxon>
        <taxon>Chondrichthyes</taxon>
        <taxon>Elasmobranchii</taxon>
        <taxon>Galeomorphii</taxon>
        <taxon>Galeoidea</taxon>
        <taxon>Carcharhiniformes</taxon>
        <taxon>Scyliorhinidae</taxon>
        <taxon>Scyliorhinus</taxon>
    </lineage>
</organism>
<dbReference type="GO" id="GO:0030054">
    <property type="term" value="C:cell junction"/>
    <property type="evidence" value="ECO:0007669"/>
    <property type="project" value="TreeGrafter"/>
</dbReference>
<dbReference type="GO" id="GO:0016323">
    <property type="term" value="C:basolateral plasma membrane"/>
    <property type="evidence" value="ECO:0007669"/>
    <property type="project" value="TreeGrafter"/>
</dbReference>
<dbReference type="Proteomes" id="UP000288216">
    <property type="component" value="Unassembled WGS sequence"/>
</dbReference>
<dbReference type="EMBL" id="BFAA01000902">
    <property type="protein sequence ID" value="GCB74263.1"/>
    <property type="molecule type" value="Genomic_DNA"/>
</dbReference>
<evidence type="ECO:0000256" key="2">
    <source>
        <dbReference type="ARBA" id="ARBA00023136"/>
    </source>
</evidence>
<reference evidence="5 6" key="1">
    <citation type="journal article" date="2018" name="Nat. Ecol. Evol.">
        <title>Shark genomes provide insights into elasmobranch evolution and the origin of vertebrates.</title>
        <authorList>
            <person name="Hara Y"/>
            <person name="Yamaguchi K"/>
            <person name="Onimaru K"/>
            <person name="Kadota M"/>
            <person name="Koyanagi M"/>
            <person name="Keeley SD"/>
            <person name="Tatsumi K"/>
            <person name="Tanaka K"/>
            <person name="Motone F"/>
            <person name="Kageyama Y"/>
            <person name="Nozu R"/>
            <person name="Adachi N"/>
            <person name="Nishimura O"/>
            <person name="Nakagawa R"/>
            <person name="Tanegashima C"/>
            <person name="Kiyatake I"/>
            <person name="Matsumoto R"/>
            <person name="Murakumo K"/>
            <person name="Nishida K"/>
            <person name="Terakita A"/>
            <person name="Kuratani S"/>
            <person name="Sato K"/>
            <person name="Hyodo S Kuraku.S."/>
        </authorList>
    </citation>
    <scope>NUCLEOTIDE SEQUENCE [LARGE SCALE GENOMIC DNA]</scope>
</reference>
<sequence>MYSIVGLGFNIIGGTDHQHFCNDSAIYVTKIKEEGPAALNGRLKEQDQILAINGRELCNLTHQEAVEIFRNSGDEVTLLVLKKIKTKNNQIDVSGFSPLVLAALGITVLAMFVYVKYRRRL</sequence>
<dbReference type="SMART" id="SM00228">
    <property type="entry name" value="PDZ"/>
    <property type="match status" value="1"/>
</dbReference>
<evidence type="ECO:0000313" key="6">
    <source>
        <dbReference type="Proteomes" id="UP000288216"/>
    </source>
</evidence>
<accession>A0A401PMD0</accession>
<dbReference type="PANTHER" id="PTHR23119">
    <property type="entry name" value="DISCS LARGE"/>
    <property type="match status" value="1"/>
</dbReference>
<dbReference type="STRING" id="75743.A0A401PMD0"/>
<dbReference type="GO" id="GO:0097120">
    <property type="term" value="P:receptor localization to synapse"/>
    <property type="evidence" value="ECO:0007669"/>
    <property type="project" value="TreeGrafter"/>
</dbReference>
<feature type="transmembrane region" description="Helical" evidence="3">
    <location>
        <begin position="95"/>
        <end position="115"/>
    </location>
</feature>
<dbReference type="OrthoDB" id="123971at2759"/>
<dbReference type="InterPro" id="IPR036034">
    <property type="entry name" value="PDZ_sf"/>
</dbReference>
<evidence type="ECO:0000259" key="4">
    <source>
        <dbReference type="PROSITE" id="PS50106"/>
    </source>
</evidence>
<protein>
    <recommendedName>
        <fullName evidence="4">PDZ domain-containing protein</fullName>
    </recommendedName>
</protein>
<proteinExistence type="predicted"/>
<dbReference type="GO" id="GO:0019901">
    <property type="term" value="F:protein kinase binding"/>
    <property type="evidence" value="ECO:0007669"/>
    <property type="project" value="TreeGrafter"/>
</dbReference>
<dbReference type="Pfam" id="PF00595">
    <property type="entry name" value="PDZ"/>
    <property type="match status" value="1"/>
</dbReference>
<keyword evidence="3" id="KW-1133">Transmembrane helix</keyword>
<dbReference type="AlphaFoldDB" id="A0A401PMD0"/>
<name>A0A401PMD0_SCYTO</name>
<keyword evidence="2 3" id="KW-0472">Membrane</keyword>
<dbReference type="OMA" id="HFCNDSA"/>
<feature type="domain" description="PDZ" evidence="4">
    <location>
        <begin position="1"/>
        <end position="84"/>
    </location>
</feature>
<dbReference type="Gene3D" id="2.30.42.10">
    <property type="match status" value="1"/>
</dbReference>
<dbReference type="GO" id="GO:0098609">
    <property type="term" value="P:cell-cell adhesion"/>
    <property type="evidence" value="ECO:0007669"/>
    <property type="project" value="TreeGrafter"/>
</dbReference>
<keyword evidence="6" id="KW-1185">Reference proteome</keyword>
<gene>
    <name evidence="5" type="ORF">scyTo_0003352</name>
</gene>
<comment type="caution">
    <text evidence="5">The sequence shown here is derived from an EMBL/GenBank/DDBJ whole genome shotgun (WGS) entry which is preliminary data.</text>
</comment>
<keyword evidence="3" id="KW-0812">Transmembrane</keyword>